<protein>
    <submittedName>
        <fullName evidence="4">Winged helix-turn-helix domain-containing protein</fullName>
    </submittedName>
</protein>
<dbReference type="GO" id="GO:0000160">
    <property type="term" value="P:phosphorelay signal transduction system"/>
    <property type="evidence" value="ECO:0007669"/>
    <property type="project" value="InterPro"/>
</dbReference>
<feature type="domain" description="OmpR/PhoB-type" evidence="3">
    <location>
        <begin position="6"/>
        <end position="104"/>
    </location>
</feature>
<gene>
    <name evidence="4" type="ORF">IAE60_02290</name>
</gene>
<dbReference type="Proteomes" id="UP000515838">
    <property type="component" value="Chromosome"/>
</dbReference>
<dbReference type="GeneID" id="81469776"/>
<dbReference type="RefSeq" id="WP_187573706.1">
    <property type="nucleotide sequence ID" value="NZ_CP060731.1"/>
</dbReference>
<dbReference type="InterPro" id="IPR011990">
    <property type="entry name" value="TPR-like_helical_dom_sf"/>
</dbReference>
<accession>A0A7G9TDW3</accession>
<dbReference type="InterPro" id="IPR016032">
    <property type="entry name" value="Sig_transdc_resp-reg_C-effctor"/>
</dbReference>
<dbReference type="InterPro" id="IPR036388">
    <property type="entry name" value="WH-like_DNA-bd_sf"/>
</dbReference>
<dbReference type="GO" id="GO:0003677">
    <property type="term" value="F:DNA binding"/>
    <property type="evidence" value="ECO:0007669"/>
    <property type="project" value="UniProtKB-UniRule"/>
</dbReference>
<dbReference type="SUPFAM" id="SSF46894">
    <property type="entry name" value="C-terminal effector domain of the bipartite response regulators"/>
    <property type="match status" value="1"/>
</dbReference>
<sequence>MPQPDPDRLVFSDVVIDFAGRRLLRGGAEQALEPKAFAVLALLASSPGRVFGRDEILDAVWGHRHVTQSVLNRVMSLLRQALGEDAQQPRLLHTVYGIGYRFDVPATEGVAAPAVPAGRARPRWPRVATVAVLGLLVVGAVAWKMRGPVGPASPRAVLVAQAQPSLAVLPFVDLSQARDQGYLADGLAEEIRDQLAQSPALRVVGRTSSAAFRGRDDDLRAIGRALDVAYLLEGSVRREGSRLRVTAQLVRAEDGSHLWSKTYARDLRDIFAVQDGIARDVALALRVKLDVARFNREQGGTTRVDAYERFLRWRDIVMREQFDVDHDRERLRLAREMVALDPACVLCQDTLASSLTAMAKELDGPQADRLRAEAAQVRAHIARIAPGSWVARRDRSNALWREGRYADAIELAKQVADGGPLSKERTWDYAYMLYAVGHLEDTIALVERVRAVEPRALFLSRDLQYDYTAARRYQDAEAEYQRGRRLEGSQHEADYVAFVRQLAGKRGGGQPELRDLHRRLQAHEGFDTPFFRELGNVLGDRDAMLELVRRAIRDEAYAGEAMYVQTGVADALGDADLAVAALRRELEAEPGFGEGTMAQYSYVAFWNAPYSGLRAHPGFKALLVQAGIVDYWRQTGRWGDGCAPLGAQDFQCR</sequence>
<evidence type="ECO:0000313" key="5">
    <source>
        <dbReference type="Proteomes" id="UP000515838"/>
    </source>
</evidence>
<dbReference type="SMART" id="SM00862">
    <property type="entry name" value="Trans_reg_C"/>
    <property type="match status" value="1"/>
</dbReference>
<keyword evidence="1 2" id="KW-0238">DNA-binding</keyword>
<dbReference type="GO" id="GO:0006355">
    <property type="term" value="P:regulation of DNA-templated transcription"/>
    <property type="evidence" value="ECO:0007669"/>
    <property type="project" value="InterPro"/>
</dbReference>
<dbReference type="Gene3D" id="1.25.40.10">
    <property type="entry name" value="Tetratricopeptide repeat domain"/>
    <property type="match status" value="1"/>
</dbReference>
<name>A0A7G9TDW3_PSEMX</name>
<evidence type="ECO:0000256" key="2">
    <source>
        <dbReference type="PROSITE-ProRule" id="PRU01091"/>
    </source>
</evidence>
<dbReference type="CDD" id="cd00383">
    <property type="entry name" value="trans_reg_C"/>
    <property type="match status" value="1"/>
</dbReference>
<dbReference type="SUPFAM" id="SSF48452">
    <property type="entry name" value="TPR-like"/>
    <property type="match status" value="1"/>
</dbReference>
<dbReference type="PROSITE" id="PS51755">
    <property type="entry name" value="OMPR_PHOB"/>
    <property type="match status" value="1"/>
</dbReference>
<evidence type="ECO:0000313" key="4">
    <source>
        <dbReference type="EMBL" id="QNN78288.1"/>
    </source>
</evidence>
<dbReference type="Pfam" id="PF00486">
    <property type="entry name" value="Trans_reg_C"/>
    <property type="match status" value="1"/>
</dbReference>
<evidence type="ECO:0000256" key="1">
    <source>
        <dbReference type="ARBA" id="ARBA00023125"/>
    </source>
</evidence>
<dbReference type="InterPro" id="IPR001867">
    <property type="entry name" value="OmpR/PhoB-type_DNA-bd"/>
</dbReference>
<evidence type="ECO:0000259" key="3">
    <source>
        <dbReference type="PROSITE" id="PS51755"/>
    </source>
</evidence>
<dbReference type="AlphaFoldDB" id="A0A7G9TDW3"/>
<feature type="DNA-binding region" description="OmpR/PhoB-type" evidence="2">
    <location>
        <begin position="6"/>
        <end position="104"/>
    </location>
</feature>
<organism evidence="4 5">
    <name type="scientific">Pseudoxanthomonas mexicana</name>
    <dbReference type="NCBI Taxonomy" id="128785"/>
    <lineage>
        <taxon>Bacteria</taxon>
        <taxon>Pseudomonadati</taxon>
        <taxon>Pseudomonadota</taxon>
        <taxon>Gammaproteobacteria</taxon>
        <taxon>Lysobacterales</taxon>
        <taxon>Lysobacteraceae</taxon>
        <taxon>Pseudoxanthomonas</taxon>
    </lineage>
</organism>
<dbReference type="EMBL" id="CP060731">
    <property type="protein sequence ID" value="QNN78288.1"/>
    <property type="molecule type" value="Genomic_DNA"/>
</dbReference>
<proteinExistence type="predicted"/>
<reference evidence="4 5" key="1">
    <citation type="submission" date="2020-08" db="EMBL/GenBank/DDBJ databases">
        <title>Streptomycin Non-resistant strain, P. mexicana.</title>
        <authorList>
            <person name="Ganesh-Kumar S."/>
            <person name="Zhe T."/>
            <person name="Yu Z."/>
            <person name="Min Y."/>
        </authorList>
    </citation>
    <scope>NUCLEOTIDE SEQUENCE [LARGE SCALE GENOMIC DNA]</scope>
    <source>
        <strain evidence="4 5">GTZY2</strain>
    </source>
</reference>
<dbReference type="Gene3D" id="3.40.50.10070">
    <property type="entry name" value="TolB, N-terminal domain"/>
    <property type="match status" value="1"/>
</dbReference>
<dbReference type="Gene3D" id="1.10.10.10">
    <property type="entry name" value="Winged helix-like DNA-binding domain superfamily/Winged helix DNA-binding domain"/>
    <property type="match status" value="1"/>
</dbReference>